<gene>
    <name evidence="1" type="ORF">C1H46_007708</name>
</gene>
<evidence type="ECO:0000313" key="2">
    <source>
        <dbReference type="Proteomes" id="UP000315295"/>
    </source>
</evidence>
<name>A0A540N6G6_MALBA</name>
<proteinExistence type="predicted"/>
<accession>A0A540N6G6</accession>
<sequence length="65" mass="7378">MKGRVTCRERGFLSCTLPFQSVSIASTASHHHLEQKINTRHCFSAIVSGDPFKSPIEIGIYFRFH</sequence>
<organism evidence="1 2">
    <name type="scientific">Malus baccata</name>
    <name type="common">Siberian crab apple</name>
    <name type="synonym">Pyrus baccata</name>
    <dbReference type="NCBI Taxonomy" id="106549"/>
    <lineage>
        <taxon>Eukaryota</taxon>
        <taxon>Viridiplantae</taxon>
        <taxon>Streptophyta</taxon>
        <taxon>Embryophyta</taxon>
        <taxon>Tracheophyta</taxon>
        <taxon>Spermatophyta</taxon>
        <taxon>Magnoliopsida</taxon>
        <taxon>eudicotyledons</taxon>
        <taxon>Gunneridae</taxon>
        <taxon>Pentapetalae</taxon>
        <taxon>rosids</taxon>
        <taxon>fabids</taxon>
        <taxon>Rosales</taxon>
        <taxon>Rosaceae</taxon>
        <taxon>Amygdaloideae</taxon>
        <taxon>Maleae</taxon>
        <taxon>Malus</taxon>
    </lineage>
</organism>
<dbReference type="EMBL" id="VIEB01000100">
    <property type="protein sequence ID" value="TQE06642.1"/>
    <property type="molecule type" value="Genomic_DNA"/>
</dbReference>
<dbReference type="Proteomes" id="UP000315295">
    <property type="component" value="Unassembled WGS sequence"/>
</dbReference>
<evidence type="ECO:0000313" key="1">
    <source>
        <dbReference type="EMBL" id="TQE06642.1"/>
    </source>
</evidence>
<keyword evidence="2" id="KW-1185">Reference proteome</keyword>
<dbReference type="AlphaFoldDB" id="A0A540N6G6"/>
<comment type="caution">
    <text evidence="1">The sequence shown here is derived from an EMBL/GenBank/DDBJ whole genome shotgun (WGS) entry which is preliminary data.</text>
</comment>
<protein>
    <submittedName>
        <fullName evidence="1">Uncharacterized protein</fullName>
    </submittedName>
</protein>
<reference evidence="1 2" key="1">
    <citation type="journal article" date="2019" name="G3 (Bethesda)">
        <title>Sequencing of a Wild Apple (Malus baccata) Genome Unravels the Differences Between Cultivated and Wild Apple Species Regarding Disease Resistance and Cold Tolerance.</title>
        <authorList>
            <person name="Chen X."/>
        </authorList>
    </citation>
    <scope>NUCLEOTIDE SEQUENCE [LARGE SCALE GENOMIC DNA]</scope>
    <source>
        <strain evidence="2">cv. Shandingzi</strain>
        <tissue evidence="1">Leaves</tissue>
    </source>
</reference>